<dbReference type="PROSITE" id="PS51746">
    <property type="entry name" value="PPM_2"/>
    <property type="match status" value="1"/>
</dbReference>
<evidence type="ECO:0000256" key="1">
    <source>
        <dbReference type="ARBA" id="ARBA00022723"/>
    </source>
</evidence>
<dbReference type="EMBL" id="LNXV01000029">
    <property type="protein sequence ID" value="KTC81588.1"/>
    <property type="molecule type" value="Genomic_DNA"/>
</dbReference>
<proteinExistence type="predicted"/>
<accession>A0A0W0SEQ9</accession>
<keyword evidence="1" id="KW-0479">Metal-binding</keyword>
<dbReference type="PANTHER" id="PTHR13832">
    <property type="entry name" value="PROTEIN PHOSPHATASE 2C"/>
    <property type="match status" value="1"/>
</dbReference>
<dbReference type="GO" id="GO:0004722">
    <property type="term" value="F:protein serine/threonine phosphatase activity"/>
    <property type="evidence" value="ECO:0007669"/>
    <property type="project" value="InterPro"/>
</dbReference>
<dbReference type="PANTHER" id="PTHR13832:SF827">
    <property type="entry name" value="PROTEIN PHOSPHATASE 1L"/>
    <property type="match status" value="1"/>
</dbReference>
<dbReference type="InterPro" id="IPR036457">
    <property type="entry name" value="PPM-type-like_dom_sf"/>
</dbReference>
<protein>
    <submittedName>
        <fullName evidence="7">Protein phosphatase 2C</fullName>
    </submittedName>
</protein>
<dbReference type="GO" id="GO:0046872">
    <property type="term" value="F:metal ion binding"/>
    <property type="evidence" value="ECO:0007669"/>
    <property type="project" value="UniProtKB-KW"/>
</dbReference>
<gene>
    <name evidence="7" type="ORF">Lbru_2108</name>
</gene>
<keyword evidence="8" id="KW-1185">Reference proteome</keyword>
<dbReference type="Proteomes" id="UP000054742">
    <property type="component" value="Unassembled WGS sequence"/>
</dbReference>
<evidence type="ECO:0000313" key="8">
    <source>
        <dbReference type="Proteomes" id="UP000054742"/>
    </source>
</evidence>
<keyword evidence="5" id="KW-0472">Membrane</keyword>
<dbReference type="Pfam" id="PF00481">
    <property type="entry name" value="PP2C"/>
    <property type="match status" value="1"/>
</dbReference>
<organism evidence="7 8">
    <name type="scientific">Legionella brunensis</name>
    <dbReference type="NCBI Taxonomy" id="29422"/>
    <lineage>
        <taxon>Bacteria</taxon>
        <taxon>Pseudomonadati</taxon>
        <taxon>Pseudomonadota</taxon>
        <taxon>Gammaproteobacteria</taxon>
        <taxon>Legionellales</taxon>
        <taxon>Legionellaceae</taxon>
        <taxon>Legionella</taxon>
    </lineage>
</organism>
<dbReference type="PATRIC" id="fig|29422.6.peg.2248"/>
<reference evidence="7 8" key="1">
    <citation type="submission" date="2015-11" db="EMBL/GenBank/DDBJ databases">
        <title>Genomic analysis of 38 Legionella species identifies large and diverse effector repertoires.</title>
        <authorList>
            <person name="Burstein D."/>
            <person name="Amaro F."/>
            <person name="Zusman T."/>
            <person name="Lifshitz Z."/>
            <person name="Cohen O."/>
            <person name="Gilbert J.A."/>
            <person name="Pupko T."/>
            <person name="Shuman H.A."/>
            <person name="Segal G."/>
        </authorList>
    </citation>
    <scope>NUCLEOTIDE SEQUENCE [LARGE SCALE GENOMIC DNA]</scope>
    <source>
        <strain evidence="7 8">ATCC 43878</strain>
    </source>
</reference>
<evidence type="ECO:0000313" key="7">
    <source>
        <dbReference type="EMBL" id="KTC81588.1"/>
    </source>
</evidence>
<keyword evidence="5" id="KW-1133">Transmembrane helix</keyword>
<dbReference type="SMART" id="SM00332">
    <property type="entry name" value="PP2Cc"/>
    <property type="match status" value="1"/>
</dbReference>
<dbReference type="InterPro" id="IPR000222">
    <property type="entry name" value="PP2C_BS"/>
</dbReference>
<keyword evidence="5" id="KW-0812">Transmembrane</keyword>
<dbReference type="InterPro" id="IPR015655">
    <property type="entry name" value="PP2C"/>
</dbReference>
<sequence length="530" mass="59368">MANVPSEGDKSVLDKNNHYGYAQLQNQREYQEDRAASQVLPEMELTPKEIGQRLWTTYKTLDENVPQNGSGTTASTTIYDGKGNLITATVGDASSFAVLYDHEGNALGVVRLNSNTHNVSDKDEQSRIESEGGALGRNNMFGELRPNSPNGKSDGPLVSRRIGDHRYKGISSDSDIDITNISKIAQDLKIDPQKIGKIQIMAVSDGFTDGPGKWRNQKQDHEEYLLSILKNIPNPGMLNEEQLAIELSESARFNASNEDNITVAIQTITNKTTPCLLGVYDGHGGKQTAEYVAKNIGKTFEQQCKCSKEEYERQDLAAGKSAAYKRDNGEKKPDIEPSSALFKLSVPEVKKSSAQTKELEKSVKKLIKLTENCRDQLYNIPPNERTMNHKEVQRMMERLLILLNSKEINAETKITQFYTFLNTERYFPTYGDTKQKNQPFTNLEWFKNQTDHDEKIKPGKSWLKGIGLVALTLMGLFPGLITMGIAYKVYGIKPAELISKTDHVKQFKKDLGKIREEIPGDKKDSDFTIS</sequence>
<dbReference type="AlphaFoldDB" id="A0A0W0SEQ9"/>
<dbReference type="InterPro" id="IPR001932">
    <property type="entry name" value="PPM-type_phosphatase-like_dom"/>
</dbReference>
<evidence type="ECO:0000256" key="4">
    <source>
        <dbReference type="SAM" id="MobiDB-lite"/>
    </source>
</evidence>
<dbReference type="SUPFAM" id="SSF81606">
    <property type="entry name" value="PP2C-like"/>
    <property type="match status" value="2"/>
</dbReference>
<keyword evidence="3" id="KW-0904">Protein phosphatase</keyword>
<dbReference type="OrthoDB" id="5648735at2"/>
<dbReference type="RefSeq" id="WP_058442095.1">
    <property type="nucleotide sequence ID" value="NZ_CAAAHU010000005.1"/>
</dbReference>
<comment type="caution">
    <text evidence="7">The sequence shown here is derived from an EMBL/GenBank/DDBJ whole genome shotgun (WGS) entry which is preliminary data.</text>
</comment>
<feature type="compositionally biased region" description="Basic and acidic residues" evidence="4">
    <location>
        <begin position="119"/>
        <end position="130"/>
    </location>
</feature>
<dbReference type="PROSITE" id="PS01032">
    <property type="entry name" value="PPM_1"/>
    <property type="match status" value="1"/>
</dbReference>
<keyword evidence="2" id="KW-0378">Hydrolase</keyword>
<name>A0A0W0SEQ9_9GAMM</name>
<evidence type="ECO:0000256" key="3">
    <source>
        <dbReference type="ARBA" id="ARBA00022912"/>
    </source>
</evidence>
<evidence type="ECO:0000256" key="5">
    <source>
        <dbReference type="SAM" id="Phobius"/>
    </source>
</evidence>
<evidence type="ECO:0000256" key="2">
    <source>
        <dbReference type="ARBA" id="ARBA00022801"/>
    </source>
</evidence>
<feature type="transmembrane region" description="Helical" evidence="5">
    <location>
        <begin position="465"/>
        <end position="490"/>
    </location>
</feature>
<evidence type="ECO:0000259" key="6">
    <source>
        <dbReference type="PROSITE" id="PS51746"/>
    </source>
</evidence>
<feature type="region of interest" description="Disordered" evidence="4">
    <location>
        <begin position="117"/>
        <end position="137"/>
    </location>
</feature>
<dbReference type="Gene3D" id="3.60.40.10">
    <property type="entry name" value="PPM-type phosphatase domain"/>
    <property type="match status" value="2"/>
</dbReference>
<feature type="domain" description="PPM-type phosphatase" evidence="6">
    <location>
        <begin position="18"/>
        <end position="268"/>
    </location>
</feature>
<dbReference type="STRING" id="29422.Lbru_2108"/>